<evidence type="ECO:0000313" key="2">
    <source>
        <dbReference type="EMBL" id="KFB38810.1"/>
    </source>
</evidence>
<evidence type="ECO:0000313" key="3">
    <source>
        <dbReference type="EnsemblMetazoa" id="ASIC006293-PA"/>
    </source>
</evidence>
<dbReference type="VEuPathDB" id="VectorBase:ASIC006293"/>
<dbReference type="AlphaFoldDB" id="A0A084VLG6"/>
<feature type="compositionally biased region" description="Basic residues" evidence="1">
    <location>
        <begin position="102"/>
        <end position="116"/>
    </location>
</feature>
<feature type="region of interest" description="Disordered" evidence="1">
    <location>
        <begin position="16"/>
        <end position="137"/>
    </location>
</feature>
<reference evidence="2 4" key="1">
    <citation type="journal article" date="2014" name="BMC Genomics">
        <title>Genome sequence of Anopheles sinensis provides insight into genetics basis of mosquito competence for malaria parasites.</title>
        <authorList>
            <person name="Zhou D."/>
            <person name="Zhang D."/>
            <person name="Ding G."/>
            <person name="Shi L."/>
            <person name="Hou Q."/>
            <person name="Ye Y."/>
            <person name="Xu Y."/>
            <person name="Zhou H."/>
            <person name="Xiong C."/>
            <person name="Li S."/>
            <person name="Yu J."/>
            <person name="Hong S."/>
            <person name="Yu X."/>
            <person name="Zou P."/>
            <person name="Chen C."/>
            <person name="Chang X."/>
            <person name="Wang W."/>
            <person name="Lv Y."/>
            <person name="Sun Y."/>
            <person name="Ma L."/>
            <person name="Shen B."/>
            <person name="Zhu C."/>
        </authorList>
    </citation>
    <scope>NUCLEOTIDE SEQUENCE [LARGE SCALE GENOMIC DNA]</scope>
</reference>
<feature type="compositionally biased region" description="Basic and acidic residues" evidence="1">
    <location>
        <begin position="128"/>
        <end position="137"/>
    </location>
</feature>
<name>A0A084VLG6_ANOSI</name>
<feature type="compositionally biased region" description="Basic and acidic residues" evidence="1">
    <location>
        <begin position="45"/>
        <end position="55"/>
    </location>
</feature>
<sequence length="137" mass="15426">MLTVCVQCVHVLDVKRNLAPETDLSYQTSSASSPPPPPPPASNQPRREKGRDRNLWRAVSREGCPPADGRWQQGPSERQKPSAINSEGKVGGVADPQEPHRTGRHTRRSSRRRKRYLKESGSWDNDEATPKQPDRLR</sequence>
<reference evidence="3" key="2">
    <citation type="submission" date="2020-05" db="UniProtKB">
        <authorList>
            <consortium name="EnsemblMetazoa"/>
        </authorList>
    </citation>
    <scope>IDENTIFICATION</scope>
</reference>
<gene>
    <name evidence="2" type="ORF">ZHAS_00006293</name>
</gene>
<feature type="compositionally biased region" description="Pro residues" evidence="1">
    <location>
        <begin position="33"/>
        <end position="42"/>
    </location>
</feature>
<dbReference type="EMBL" id="KE524974">
    <property type="protein sequence ID" value="KFB38810.1"/>
    <property type="molecule type" value="Genomic_DNA"/>
</dbReference>
<evidence type="ECO:0000313" key="4">
    <source>
        <dbReference type="Proteomes" id="UP000030765"/>
    </source>
</evidence>
<protein>
    <submittedName>
        <fullName evidence="2 3">Uncharacterized protein</fullName>
    </submittedName>
</protein>
<dbReference type="EnsemblMetazoa" id="ASIC006293-RA">
    <property type="protein sequence ID" value="ASIC006293-PA"/>
    <property type="gene ID" value="ASIC006293"/>
</dbReference>
<dbReference type="EMBL" id="ATLV01014492">
    <property type="status" value="NOT_ANNOTATED_CDS"/>
    <property type="molecule type" value="Genomic_DNA"/>
</dbReference>
<keyword evidence="4" id="KW-1185">Reference proteome</keyword>
<evidence type="ECO:0000256" key="1">
    <source>
        <dbReference type="SAM" id="MobiDB-lite"/>
    </source>
</evidence>
<dbReference type="Proteomes" id="UP000030765">
    <property type="component" value="Unassembled WGS sequence"/>
</dbReference>
<proteinExistence type="predicted"/>
<accession>A0A084VLG6</accession>
<organism evidence="2">
    <name type="scientific">Anopheles sinensis</name>
    <name type="common">Mosquito</name>
    <dbReference type="NCBI Taxonomy" id="74873"/>
    <lineage>
        <taxon>Eukaryota</taxon>
        <taxon>Metazoa</taxon>
        <taxon>Ecdysozoa</taxon>
        <taxon>Arthropoda</taxon>
        <taxon>Hexapoda</taxon>
        <taxon>Insecta</taxon>
        <taxon>Pterygota</taxon>
        <taxon>Neoptera</taxon>
        <taxon>Endopterygota</taxon>
        <taxon>Diptera</taxon>
        <taxon>Nematocera</taxon>
        <taxon>Culicoidea</taxon>
        <taxon>Culicidae</taxon>
        <taxon>Anophelinae</taxon>
        <taxon>Anopheles</taxon>
    </lineage>
</organism>